<dbReference type="Proteomes" id="UP000062475">
    <property type="component" value="Chromosome"/>
</dbReference>
<organism evidence="3 9">
    <name type="scientific">Metallosphaera sedula</name>
    <dbReference type="NCBI Taxonomy" id="43687"/>
    <lineage>
        <taxon>Archaea</taxon>
        <taxon>Thermoproteota</taxon>
        <taxon>Thermoprotei</taxon>
        <taxon>Sulfolobales</taxon>
        <taxon>Sulfolobaceae</taxon>
        <taxon>Metallosphaera</taxon>
    </lineage>
</organism>
<dbReference type="PANTHER" id="PTHR46268:SF6">
    <property type="entry name" value="UNIVERSAL STRESS PROTEIN UP12"/>
    <property type="match status" value="1"/>
</dbReference>
<evidence type="ECO:0000313" key="5">
    <source>
        <dbReference type="EMBL" id="AKV76313.1"/>
    </source>
</evidence>
<comment type="similarity">
    <text evidence="1">Belongs to the universal stress protein A family.</text>
</comment>
<proteinExistence type="inferred from homology"/>
<dbReference type="PATRIC" id="fig|43687.5.peg.1052"/>
<dbReference type="GeneID" id="91755487"/>
<evidence type="ECO:0000313" key="4">
    <source>
        <dbReference type="EMBL" id="AKV74073.1"/>
    </source>
</evidence>
<accession>A0A088E4D9</accession>
<evidence type="ECO:0000256" key="1">
    <source>
        <dbReference type="ARBA" id="ARBA00008791"/>
    </source>
</evidence>
<evidence type="ECO:0000313" key="6">
    <source>
        <dbReference type="EMBL" id="AKV78564.1"/>
    </source>
</evidence>
<dbReference type="SUPFAM" id="SSF52402">
    <property type="entry name" value="Adenine nucleotide alpha hydrolases-like"/>
    <property type="match status" value="1"/>
</dbReference>
<evidence type="ECO:0000313" key="13">
    <source>
        <dbReference type="Proteomes" id="UP000062475"/>
    </source>
</evidence>
<dbReference type="EMBL" id="CP008822">
    <property type="protein sequence ID" value="AIM27171.1"/>
    <property type="molecule type" value="Genomic_DNA"/>
</dbReference>
<dbReference type="PANTHER" id="PTHR46268">
    <property type="entry name" value="STRESS RESPONSE PROTEIN NHAX"/>
    <property type="match status" value="1"/>
</dbReference>
<feature type="domain" description="UspA" evidence="2">
    <location>
        <begin position="1"/>
        <end position="138"/>
    </location>
</feature>
<evidence type="ECO:0000259" key="2">
    <source>
        <dbReference type="Pfam" id="PF00582"/>
    </source>
</evidence>
<evidence type="ECO:0000313" key="12">
    <source>
        <dbReference type="Proteomes" id="UP000062398"/>
    </source>
</evidence>
<evidence type="ECO:0000313" key="14">
    <source>
        <dbReference type="Proteomes" id="UP000068832"/>
    </source>
</evidence>
<sequence>MYKKLLVGYDGSEQARKALLHAIQLAKLHSSKVVAVEAIDSDHFVIEGYYREDHVKIKERIMAHTEDIKRISHEHGIDVEFKVARGPPDQVISKFAEEEDVDLIVLGTRGFKGLKKVFLGSVSSSVAERTKRPVLVVK</sequence>
<protein>
    <submittedName>
        <fullName evidence="4">Universal stress protein UspA</fullName>
    </submittedName>
    <submittedName>
        <fullName evidence="3">UspA domain protein</fullName>
    </submittedName>
</protein>
<dbReference type="EMBL" id="CP012174">
    <property type="protein sequence ID" value="AKV78564.1"/>
    <property type="molecule type" value="Genomic_DNA"/>
</dbReference>
<dbReference type="Proteomes" id="UP000068832">
    <property type="component" value="Chromosome"/>
</dbReference>
<dbReference type="CDD" id="cd00293">
    <property type="entry name" value="USP-like"/>
    <property type="match status" value="1"/>
</dbReference>
<evidence type="ECO:0000313" key="10">
    <source>
        <dbReference type="Proteomes" id="UP000056255"/>
    </source>
</evidence>
<evidence type="ECO:0000313" key="8">
    <source>
        <dbReference type="EMBL" id="AKV83051.1"/>
    </source>
</evidence>
<reference evidence="11 12" key="2">
    <citation type="journal article" date="2015" name="Genome Announc.">
        <title>Complete Genome Sequences of Evolved Arsenate-Resistant Metallosphaera sedula Strains.</title>
        <authorList>
            <person name="Ai C."/>
            <person name="McCarthy S."/>
            <person name="Schackwitz W."/>
            <person name="Martin J."/>
            <person name="Lipzen A."/>
            <person name="Blum P."/>
        </authorList>
    </citation>
    <scope>NUCLEOTIDE SEQUENCE [LARGE SCALE GENOMIC DNA]</scope>
    <source>
        <strain evidence="6 12">ARS120-1</strain>
        <strain evidence="7 11">ARS120-2</strain>
        <strain evidence="4 14">ARS50-1</strain>
        <strain evidence="5 13">ARS50-2</strain>
    </source>
</reference>
<dbReference type="EMBL" id="CP012172">
    <property type="protein sequence ID" value="AKV74073.1"/>
    <property type="molecule type" value="Genomic_DNA"/>
</dbReference>
<dbReference type="Proteomes" id="UP000062398">
    <property type="component" value="Chromosome"/>
</dbReference>
<dbReference type="Proteomes" id="UP000056255">
    <property type="component" value="Chromosome"/>
</dbReference>
<dbReference type="InterPro" id="IPR006016">
    <property type="entry name" value="UspA"/>
</dbReference>
<dbReference type="EMBL" id="CP012175">
    <property type="protein sequence ID" value="AKV80809.1"/>
    <property type="molecule type" value="Genomic_DNA"/>
</dbReference>
<dbReference type="OMA" id="IMAHTED"/>
<reference evidence="3 9" key="1">
    <citation type="journal article" date="2014" name="J. Bacteriol.">
        <title>Role of an Archaeal PitA Transporter in the Copper and Arsenic Resistance of Metallosphaera sedula, an Extreme Thermoacidophile.</title>
        <authorList>
            <person name="McCarthy S."/>
            <person name="Ai C."/>
            <person name="Wheaton G."/>
            <person name="Tevatia R."/>
            <person name="Eckrich V."/>
            <person name="Kelly R."/>
            <person name="Blum P."/>
        </authorList>
    </citation>
    <scope>NUCLEOTIDE SEQUENCE [LARGE SCALE GENOMIC DNA]</scope>
    <source>
        <strain evidence="3 9">CuR1</strain>
    </source>
</reference>
<dbReference type="InterPro" id="IPR006015">
    <property type="entry name" value="Universal_stress_UspA"/>
</dbReference>
<dbReference type="Gene3D" id="3.40.50.620">
    <property type="entry name" value="HUPs"/>
    <property type="match status" value="1"/>
</dbReference>
<dbReference type="PRINTS" id="PR01438">
    <property type="entry name" value="UNVRSLSTRESS"/>
</dbReference>
<evidence type="ECO:0000313" key="7">
    <source>
        <dbReference type="EMBL" id="AKV80809.1"/>
    </source>
</evidence>
<gene>
    <name evidence="3" type="ORF">HA72_1017</name>
    <name evidence="4" type="ORF">MsedA_1030</name>
    <name evidence="5" type="ORF">MsedB_1032</name>
    <name evidence="6" type="ORF">MsedC_1030</name>
    <name evidence="7" type="ORF">MsedD_1031</name>
    <name evidence="8" type="ORF">MsedE_1032</name>
</gene>
<dbReference type="AlphaFoldDB" id="A0A088E4D9"/>
<dbReference type="InterPro" id="IPR014729">
    <property type="entry name" value="Rossmann-like_a/b/a_fold"/>
</dbReference>
<dbReference type="Proteomes" id="UP000029084">
    <property type="component" value="Chromosome"/>
</dbReference>
<evidence type="ECO:0000313" key="3">
    <source>
        <dbReference type="EMBL" id="AIM27171.1"/>
    </source>
</evidence>
<evidence type="ECO:0000313" key="9">
    <source>
        <dbReference type="Proteomes" id="UP000029084"/>
    </source>
</evidence>
<dbReference type="Proteomes" id="UP000061362">
    <property type="component" value="Chromosome"/>
</dbReference>
<reference evidence="8 10" key="3">
    <citation type="submission" date="2015-07" db="EMBL/GenBank/DDBJ databases">
        <title>Physiological, transcriptional responses and genome re-sequencing of acid resistant extremely thermoacidophilic Metallosphaera sedula SARC-M1.</title>
        <authorList>
            <person name="Ai C."/>
            <person name="McCarthy S."/>
            <person name="Eckrich V."/>
            <person name="Rudrappa D."/>
            <person name="Qiu G."/>
            <person name="Blum P."/>
        </authorList>
    </citation>
    <scope>NUCLEOTIDE SEQUENCE [LARGE SCALE GENOMIC DNA]</scope>
    <source>
        <strain evidence="8 10">SARC-M1</strain>
    </source>
</reference>
<dbReference type="EMBL" id="CP012176">
    <property type="protein sequence ID" value="AKV83051.1"/>
    <property type="molecule type" value="Genomic_DNA"/>
</dbReference>
<dbReference type="RefSeq" id="WP_012020972.1">
    <property type="nucleotide sequence ID" value="NZ_AP019770.1"/>
</dbReference>
<dbReference type="EMBL" id="CP012173">
    <property type="protein sequence ID" value="AKV76313.1"/>
    <property type="molecule type" value="Genomic_DNA"/>
</dbReference>
<dbReference type="OrthoDB" id="105697at2157"/>
<dbReference type="Pfam" id="PF00582">
    <property type="entry name" value="Usp"/>
    <property type="match status" value="1"/>
</dbReference>
<name>A0A088E4D9_9CREN</name>
<evidence type="ECO:0000313" key="11">
    <source>
        <dbReference type="Proteomes" id="UP000061362"/>
    </source>
</evidence>